<reference evidence="2" key="2">
    <citation type="submission" date="2015-01" db="EMBL/GenBank/DDBJ databases">
        <title>Evolutionary Origins and Diversification of the Mycorrhizal Mutualists.</title>
        <authorList>
            <consortium name="DOE Joint Genome Institute"/>
            <consortium name="Mycorrhizal Genomics Consortium"/>
            <person name="Kohler A."/>
            <person name="Kuo A."/>
            <person name="Nagy L.G."/>
            <person name="Floudas D."/>
            <person name="Copeland A."/>
            <person name="Barry K.W."/>
            <person name="Cichocki N."/>
            <person name="Veneault-Fourrey C."/>
            <person name="LaButti K."/>
            <person name="Lindquist E.A."/>
            <person name="Lipzen A."/>
            <person name="Lundell T."/>
            <person name="Morin E."/>
            <person name="Murat C."/>
            <person name="Riley R."/>
            <person name="Ohm R."/>
            <person name="Sun H."/>
            <person name="Tunlid A."/>
            <person name="Henrissat B."/>
            <person name="Grigoriev I.V."/>
            <person name="Hibbett D.S."/>
            <person name="Martin F."/>
        </authorList>
    </citation>
    <scope>NUCLEOTIDE SEQUENCE [LARGE SCALE GENOMIC DNA]</scope>
    <source>
        <strain evidence="2">h7</strain>
    </source>
</reference>
<gene>
    <name evidence="1" type="ORF">M413DRAFT_115346</name>
</gene>
<organism evidence="1 2">
    <name type="scientific">Hebeloma cylindrosporum</name>
    <dbReference type="NCBI Taxonomy" id="76867"/>
    <lineage>
        <taxon>Eukaryota</taxon>
        <taxon>Fungi</taxon>
        <taxon>Dikarya</taxon>
        <taxon>Basidiomycota</taxon>
        <taxon>Agaricomycotina</taxon>
        <taxon>Agaricomycetes</taxon>
        <taxon>Agaricomycetidae</taxon>
        <taxon>Agaricales</taxon>
        <taxon>Agaricineae</taxon>
        <taxon>Hymenogastraceae</taxon>
        <taxon>Hebeloma</taxon>
    </lineage>
</organism>
<dbReference type="EMBL" id="KN831768">
    <property type="protein sequence ID" value="KIM49730.1"/>
    <property type="molecule type" value="Genomic_DNA"/>
</dbReference>
<name>A0A0C3CM12_HEBCY</name>
<dbReference type="AlphaFoldDB" id="A0A0C3CM12"/>
<sequence>MRNVHSFWPTRLPVGPFPLINHDLIFVCRAPSLSAVENPRGRAHLDKEKSYVFRVVF</sequence>
<protein>
    <submittedName>
        <fullName evidence="1">Uncharacterized protein</fullName>
    </submittedName>
</protein>
<keyword evidence="2" id="KW-1185">Reference proteome</keyword>
<accession>A0A0C3CM12</accession>
<evidence type="ECO:0000313" key="2">
    <source>
        <dbReference type="Proteomes" id="UP000053424"/>
    </source>
</evidence>
<dbReference type="HOGENOM" id="CLU_2996697_0_0_1"/>
<evidence type="ECO:0000313" key="1">
    <source>
        <dbReference type="EMBL" id="KIM49730.1"/>
    </source>
</evidence>
<reference evidence="1 2" key="1">
    <citation type="submission" date="2014-04" db="EMBL/GenBank/DDBJ databases">
        <authorList>
            <consortium name="DOE Joint Genome Institute"/>
            <person name="Kuo A."/>
            <person name="Gay G."/>
            <person name="Dore J."/>
            <person name="Kohler A."/>
            <person name="Nagy L.G."/>
            <person name="Floudas D."/>
            <person name="Copeland A."/>
            <person name="Barry K.W."/>
            <person name="Cichocki N."/>
            <person name="Veneault-Fourrey C."/>
            <person name="LaButti K."/>
            <person name="Lindquist E.A."/>
            <person name="Lipzen A."/>
            <person name="Lundell T."/>
            <person name="Morin E."/>
            <person name="Murat C."/>
            <person name="Sun H."/>
            <person name="Tunlid A."/>
            <person name="Henrissat B."/>
            <person name="Grigoriev I.V."/>
            <person name="Hibbett D.S."/>
            <person name="Martin F."/>
            <person name="Nordberg H.P."/>
            <person name="Cantor M.N."/>
            <person name="Hua S.X."/>
        </authorList>
    </citation>
    <scope>NUCLEOTIDE SEQUENCE [LARGE SCALE GENOMIC DNA]</scope>
    <source>
        <strain evidence="2">h7</strain>
    </source>
</reference>
<dbReference type="Proteomes" id="UP000053424">
    <property type="component" value="Unassembled WGS sequence"/>
</dbReference>
<proteinExistence type="predicted"/>